<evidence type="ECO:0000313" key="1">
    <source>
        <dbReference type="EMBL" id="QJA78069.1"/>
    </source>
</evidence>
<dbReference type="EMBL" id="MT142319">
    <property type="protein sequence ID" value="QJA78069.1"/>
    <property type="molecule type" value="Genomic_DNA"/>
</dbReference>
<name>A0A6M3K8D1_9ZZZZ</name>
<organism evidence="1">
    <name type="scientific">viral metagenome</name>
    <dbReference type="NCBI Taxonomy" id="1070528"/>
    <lineage>
        <taxon>unclassified sequences</taxon>
        <taxon>metagenomes</taxon>
        <taxon>organismal metagenomes</taxon>
    </lineage>
</organism>
<protein>
    <submittedName>
        <fullName evidence="1">Uncharacterized protein</fullName>
    </submittedName>
</protein>
<proteinExistence type="predicted"/>
<dbReference type="AlphaFoldDB" id="A0A6M3K8D1"/>
<reference evidence="1" key="1">
    <citation type="submission" date="2020-03" db="EMBL/GenBank/DDBJ databases">
        <title>The deep terrestrial virosphere.</title>
        <authorList>
            <person name="Holmfeldt K."/>
            <person name="Nilsson E."/>
            <person name="Simone D."/>
            <person name="Lopez-Fernandez M."/>
            <person name="Wu X."/>
            <person name="de Brujin I."/>
            <person name="Lundin D."/>
            <person name="Andersson A."/>
            <person name="Bertilsson S."/>
            <person name="Dopson M."/>
        </authorList>
    </citation>
    <scope>NUCLEOTIDE SEQUENCE</scope>
    <source>
        <strain evidence="1">MM415A01141</strain>
    </source>
</reference>
<gene>
    <name evidence="1" type="ORF">MM415A01141_0004</name>
</gene>
<sequence length="105" mass="11302">MKRTFLAAIILICLTAGCGNINQRLYDDLAKIPGGFSELSVYGGSVWATTSLDALNGRVEGGVFIIEQLIWILDTPFANVKYSLKGFKPDAPVGLPVEAPGRFVN</sequence>
<accession>A0A6M3K8D1</accession>
<dbReference type="PROSITE" id="PS51257">
    <property type="entry name" value="PROKAR_LIPOPROTEIN"/>
    <property type="match status" value="1"/>
</dbReference>